<keyword evidence="3" id="KW-0378">Hydrolase</keyword>
<keyword evidence="1" id="KW-0732">Signal</keyword>
<dbReference type="Pfam" id="PF06259">
    <property type="entry name" value="Abhydrolase_8"/>
    <property type="match status" value="1"/>
</dbReference>
<dbReference type="InterPro" id="IPR029058">
    <property type="entry name" value="AB_hydrolase_fold"/>
</dbReference>
<dbReference type="EMBL" id="RKQG01000001">
    <property type="protein sequence ID" value="RPE34874.1"/>
    <property type="molecule type" value="Genomic_DNA"/>
</dbReference>
<dbReference type="Proteomes" id="UP000266906">
    <property type="component" value="Unassembled WGS sequence"/>
</dbReference>
<protein>
    <submittedName>
        <fullName evidence="3">Alpha/beta hydrolase family protein</fullName>
    </submittedName>
</protein>
<comment type="caution">
    <text evidence="3">The sequence shown here is derived from an EMBL/GenBank/DDBJ whole genome shotgun (WGS) entry which is preliminary data.</text>
</comment>
<sequence length="372" mass="38066">MLSRLRRGTAVAGLVLAAVLGAGSWASADAQTPLTGPPPGAAAWAADTSLGVRLPDPVASSPAEVAAFFAGLPPERREALAVRHPQLVGNLDGAPVALRLRANALAVEAERARQRARAEDAALPRAERAAAAARADHYAELAGHRLLAFDPRGRGQVAEVFGDVEHDERTAVLVPGSDVDLSDYDREAATGHRSLAGMARALRAASGERVAVVAWVGYTTPVGLGLDAAREELARAGAARLDRLVAGLAPVTGPVELFCHSYGSVVCGRSAPDPARVAGLVAVASPGMGLERADELRVPVWAVRRNAEDWIGDVPNVSLLGFGHGADPTSGGFGARVLPSTGSHGHSDYFAPGSASLAAFAALALTATTTAA</sequence>
<dbReference type="AlphaFoldDB" id="A0A3N4SEJ0"/>
<dbReference type="SUPFAM" id="SSF53474">
    <property type="entry name" value="alpha/beta-Hydrolases"/>
    <property type="match status" value="1"/>
</dbReference>
<feature type="domain" description="DUF1023" evidence="2">
    <location>
        <begin position="150"/>
        <end position="318"/>
    </location>
</feature>
<organism evidence="3 4">
    <name type="scientific">Kitasatospora cineracea</name>
    <dbReference type="NCBI Taxonomy" id="88074"/>
    <lineage>
        <taxon>Bacteria</taxon>
        <taxon>Bacillati</taxon>
        <taxon>Actinomycetota</taxon>
        <taxon>Actinomycetes</taxon>
        <taxon>Kitasatosporales</taxon>
        <taxon>Streptomycetaceae</taxon>
        <taxon>Kitasatospora</taxon>
    </lineage>
</organism>
<dbReference type="RefSeq" id="WP_123818502.1">
    <property type="nucleotide sequence ID" value="NZ_JBEYIY010000010.1"/>
</dbReference>
<evidence type="ECO:0000313" key="4">
    <source>
        <dbReference type="Proteomes" id="UP000266906"/>
    </source>
</evidence>
<keyword evidence="4" id="KW-1185">Reference proteome</keyword>
<feature type="signal peptide" evidence="1">
    <location>
        <begin position="1"/>
        <end position="28"/>
    </location>
</feature>
<feature type="chain" id="PRO_5017926344" evidence="1">
    <location>
        <begin position="29"/>
        <end position="372"/>
    </location>
</feature>
<name>A0A3N4SEJ0_9ACTN</name>
<evidence type="ECO:0000313" key="3">
    <source>
        <dbReference type="EMBL" id="RPE34874.1"/>
    </source>
</evidence>
<dbReference type="Gene3D" id="3.40.50.1820">
    <property type="entry name" value="alpha/beta hydrolase"/>
    <property type="match status" value="1"/>
</dbReference>
<reference evidence="3 4" key="1">
    <citation type="submission" date="2018-11" db="EMBL/GenBank/DDBJ databases">
        <title>Sequencing the genomes of 1000 actinobacteria strains.</title>
        <authorList>
            <person name="Klenk H.-P."/>
        </authorList>
    </citation>
    <scope>NUCLEOTIDE SEQUENCE [LARGE SCALE GENOMIC DNA]</scope>
    <source>
        <strain evidence="3 4">DSM 44781</strain>
    </source>
</reference>
<accession>A0A3N4SEJ0</accession>
<evidence type="ECO:0000256" key="1">
    <source>
        <dbReference type="SAM" id="SignalP"/>
    </source>
</evidence>
<proteinExistence type="predicted"/>
<dbReference type="InterPro" id="IPR010427">
    <property type="entry name" value="DUF1023"/>
</dbReference>
<gene>
    <name evidence="3" type="ORF">EDD38_3215</name>
</gene>
<dbReference type="GO" id="GO:0016787">
    <property type="term" value="F:hydrolase activity"/>
    <property type="evidence" value="ECO:0007669"/>
    <property type="project" value="UniProtKB-KW"/>
</dbReference>
<evidence type="ECO:0000259" key="2">
    <source>
        <dbReference type="Pfam" id="PF06259"/>
    </source>
</evidence>